<protein>
    <submittedName>
        <fullName evidence="5">Transcriptional regulator, AraC family</fullName>
    </submittedName>
</protein>
<dbReference type="HOGENOM" id="CLU_052345_4_0_10"/>
<dbReference type="InterPro" id="IPR009057">
    <property type="entry name" value="Homeodomain-like_sf"/>
</dbReference>
<evidence type="ECO:0000313" key="5">
    <source>
        <dbReference type="EMBL" id="ACF13453.1"/>
    </source>
</evidence>
<dbReference type="RefSeq" id="WP_012499537.1">
    <property type="nucleotide sequence ID" value="NC_011026.1"/>
</dbReference>
<dbReference type="SMART" id="SM00342">
    <property type="entry name" value="HTH_ARAC"/>
    <property type="match status" value="1"/>
</dbReference>
<dbReference type="OrthoDB" id="799767at2"/>
<dbReference type="InterPro" id="IPR018060">
    <property type="entry name" value="HTH_AraC"/>
</dbReference>
<dbReference type="PANTHER" id="PTHR47893">
    <property type="entry name" value="REGULATORY PROTEIN PCHR"/>
    <property type="match status" value="1"/>
</dbReference>
<keyword evidence="6" id="KW-1185">Reference proteome</keyword>
<dbReference type="AlphaFoldDB" id="B3QXH9"/>
<reference evidence="5 6" key="1">
    <citation type="submission" date="2008-06" db="EMBL/GenBank/DDBJ databases">
        <title>Complete sequence of Chloroherpeton thalassium ATCC 35110.</title>
        <authorList>
            <consortium name="US DOE Joint Genome Institute"/>
            <person name="Lucas S."/>
            <person name="Copeland A."/>
            <person name="Lapidus A."/>
            <person name="Glavina del Rio T."/>
            <person name="Dalin E."/>
            <person name="Tice H."/>
            <person name="Bruce D."/>
            <person name="Goodwin L."/>
            <person name="Pitluck S."/>
            <person name="Schmutz J."/>
            <person name="Larimer F."/>
            <person name="Land M."/>
            <person name="Hauser L."/>
            <person name="Kyrpides N."/>
            <person name="Mikhailova N."/>
            <person name="Liu Z."/>
            <person name="Li T."/>
            <person name="Zhao F."/>
            <person name="Overmann J."/>
            <person name="Bryant D.A."/>
            <person name="Richardson P."/>
        </authorList>
    </citation>
    <scope>NUCLEOTIDE SEQUENCE [LARGE SCALE GENOMIC DNA]</scope>
    <source>
        <strain evidence="6">ATCC 35110 / GB-78</strain>
    </source>
</reference>
<proteinExistence type="predicted"/>
<keyword evidence="2" id="KW-0238">DNA-binding</keyword>
<dbReference type="GO" id="GO:0043565">
    <property type="term" value="F:sequence-specific DNA binding"/>
    <property type="evidence" value="ECO:0007669"/>
    <property type="project" value="InterPro"/>
</dbReference>
<evidence type="ECO:0000313" key="6">
    <source>
        <dbReference type="Proteomes" id="UP000001208"/>
    </source>
</evidence>
<gene>
    <name evidence="5" type="ordered locus">Ctha_0988</name>
</gene>
<dbReference type="Gene3D" id="1.10.10.60">
    <property type="entry name" value="Homeodomain-like"/>
    <property type="match status" value="1"/>
</dbReference>
<evidence type="ECO:0000256" key="3">
    <source>
        <dbReference type="ARBA" id="ARBA00023163"/>
    </source>
</evidence>
<accession>B3QXH9</accession>
<evidence type="ECO:0000256" key="2">
    <source>
        <dbReference type="ARBA" id="ARBA00023125"/>
    </source>
</evidence>
<dbReference type="Pfam" id="PF12833">
    <property type="entry name" value="HTH_18"/>
    <property type="match status" value="1"/>
</dbReference>
<dbReference type="InterPro" id="IPR020449">
    <property type="entry name" value="Tscrpt_reg_AraC-type_HTH"/>
</dbReference>
<name>B3QXH9_CHLT3</name>
<dbReference type="KEGG" id="cts:Ctha_0988"/>
<feature type="domain" description="HTH araC/xylS-type" evidence="4">
    <location>
        <begin position="230"/>
        <end position="328"/>
    </location>
</feature>
<dbReference type="Proteomes" id="UP000001208">
    <property type="component" value="Chromosome"/>
</dbReference>
<dbReference type="GO" id="GO:0003700">
    <property type="term" value="F:DNA-binding transcription factor activity"/>
    <property type="evidence" value="ECO:0007669"/>
    <property type="project" value="InterPro"/>
</dbReference>
<evidence type="ECO:0000256" key="1">
    <source>
        <dbReference type="ARBA" id="ARBA00023015"/>
    </source>
</evidence>
<dbReference type="STRING" id="517418.Ctha_0988"/>
<sequence>MKIKLSHRERRDMAVEIHYPNEYGGLEEVSERLQSGKFFHGEGDYSELFFKGFHIARTTLLLKKPLLMEIDSNYQTVKMVFTFSGKISAIERQSNLQLERMPNGHNIYHMNCFQGHSFWEANKDIWLFEINIIPELFLKYLPSHNKRFKTFREKIERGETCALSNYDYCITPAMQWIIRDIVTCERTGFFKRMFLENKITELLLLQLEQISDSQREAVASLNNRLADKMMIVKEYIETRNLRSCSLSDLAKIAGTNEFTLKKAFKQMFGTTVFGYWNQLKMAEAKSLLTDGELTVSEVSAHLGYKNPQHFTRAFKRTYGTVPSKWIYKSGMLHLD</sequence>
<dbReference type="EMBL" id="CP001100">
    <property type="protein sequence ID" value="ACF13453.1"/>
    <property type="molecule type" value="Genomic_DNA"/>
</dbReference>
<dbReference type="PROSITE" id="PS01124">
    <property type="entry name" value="HTH_ARAC_FAMILY_2"/>
    <property type="match status" value="1"/>
</dbReference>
<dbReference type="PANTHER" id="PTHR47893:SF1">
    <property type="entry name" value="REGULATORY PROTEIN PCHR"/>
    <property type="match status" value="1"/>
</dbReference>
<dbReference type="eggNOG" id="COG2207">
    <property type="taxonomic scope" value="Bacteria"/>
</dbReference>
<dbReference type="SUPFAM" id="SSF46689">
    <property type="entry name" value="Homeodomain-like"/>
    <property type="match status" value="2"/>
</dbReference>
<keyword evidence="1" id="KW-0805">Transcription regulation</keyword>
<evidence type="ECO:0000259" key="4">
    <source>
        <dbReference type="PROSITE" id="PS01124"/>
    </source>
</evidence>
<organism evidence="5 6">
    <name type="scientific">Chloroherpeton thalassium (strain ATCC 35110 / GB-78)</name>
    <dbReference type="NCBI Taxonomy" id="517418"/>
    <lineage>
        <taxon>Bacteria</taxon>
        <taxon>Pseudomonadati</taxon>
        <taxon>Chlorobiota</taxon>
        <taxon>Chlorobiia</taxon>
        <taxon>Chlorobiales</taxon>
        <taxon>Chloroherpetonaceae</taxon>
        <taxon>Chloroherpeton</taxon>
    </lineage>
</organism>
<keyword evidence="3" id="KW-0804">Transcription</keyword>
<dbReference type="InterPro" id="IPR053142">
    <property type="entry name" value="PchR_regulatory_protein"/>
</dbReference>
<dbReference type="PRINTS" id="PR00032">
    <property type="entry name" value="HTHARAC"/>
</dbReference>